<evidence type="ECO:0000313" key="2">
    <source>
        <dbReference type="EMBL" id="KAJ1917763.1"/>
    </source>
</evidence>
<feature type="compositionally biased region" description="Polar residues" evidence="1">
    <location>
        <begin position="658"/>
        <end position="668"/>
    </location>
</feature>
<comment type="caution">
    <text evidence="2">The sequence shown here is derived from an EMBL/GenBank/DDBJ whole genome shotgun (WGS) entry which is preliminary data.</text>
</comment>
<dbReference type="AlphaFoldDB" id="A0A9W8DT97"/>
<evidence type="ECO:0000256" key="1">
    <source>
        <dbReference type="SAM" id="MobiDB-lite"/>
    </source>
</evidence>
<sequence>MSDVEKTNDNKSSTRKAAYCKLSIQNKYIISQYFFNNLFEEDFKAADIELLAEQTELGTDIIRRKLSYLKKNMSHSTSDATSTLYIKDVTLKSPKITIHMHISRGTFPRIIEILEYIVANPKVKVGCHKSYTYNTILTELFYRELLGPAFLLPNIKYSTSSNKVQEMLAKFRPEFIEWVKCIIPNVVLNEDGTVTLGDASYTDKSGKKTDVSRNTDTNTSFVPQYFEANDISQSLFPSQPLKKQVVSNGDNNLNVIPSKPPMLLIGSIITIDNSMDYSRFSKYLLHLLKVEIIKSPMMSNILPNIESSIMDTRLAFNVGIPTNECLTYQLSQSQPITNTAHIPISYVIEQLIQAAMLQIQRSTQNMANLMFPNYQVGLGVVDFYGKLSLVIFVDSIQRILGFVPTTSTLGTTATTNNILYSGPTGPIGFISSEEFGIWNWESGVYCSSELWVYSPSVTDCEAWTFCNSTLYAQPQKQNGNATYETLAANSGSNHSAFIRENAGVKDETDEILKAIMNELGSSTQRGMPNIAPISPEPHVLNQPQSIAAPIKDKIVQSKQEFNQKSIQDITPTLKSNPPHQAQVNTDLSINSQVLGLLENSNKNSGEYKCVNENIHSDKSRASSETLLGDLSLIASKDLIDMESIEKLLASNEDNNLLISDTNNSSPTLDNNSNKSQDDQNQDILDCFNFNESQ</sequence>
<evidence type="ECO:0000313" key="3">
    <source>
        <dbReference type="Proteomes" id="UP001150538"/>
    </source>
</evidence>
<dbReference type="Proteomes" id="UP001150538">
    <property type="component" value="Unassembled WGS sequence"/>
</dbReference>
<gene>
    <name evidence="2" type="ORF">H4219_003017</name>
</gene>
<proteinExistence type="predicted"/>
<protein>
    <submittedName>
        <fullName evidence="2">Uncharacterized protein</fullName>
    </submittedName>
</protein>
<accession>A0A9W8DT97</accession>
<name>A0A9W8DT97_9FUNG</name>
<organism evidence="2 3">
    <name type="scientific">Mycoemilia scoparia</name>
    <dbReference type="NCBI Taxonomy" id="417184"/>
    <lineage>
        <taxon>Eukaryota</taxon>
        <taxon>Fungi</taxon>
        <taxon>Fungi incertae sedis</taxon>
        <taxon>Zoopagomycota</taxon>
        <taxon>Kickxellomycotina</taxon>
        <taxon>Kickxellomycetes</taxon>
        <taxon>Kickxellales</taxon>
        <taxon>Kickxellaceae</taxon>
        <taxon>Mycoemilia</taxon>
    </lineage>
</organism>
<reference evidence="2" key="1">
    <citation type="submission" date="2022-07" db="EMBL/GenBank/DDBJ databases">
        <title>Phylogenomic reconstructions and comparative analyses of Kickxellomycotina fungi.</title>
        <authorList>
            <person name="Reynolds N.K."/>
            <person name="Stajich J.E."/>
            <person name="Barry K."/>
            <person name="Grigoriev I.V."/>
            <person name="Crous P."/>
            <person name="Smith M.E."/>
        </authorList>
    </citation>
    <scope>NUCLEOTIDE SEQUENCE</scope>
    <source>
        <strain evidence="2">NBRC 100468</strain>
    </source>
</reference>
<feature type="region of interest" description="Disordered" evidence="1">
    <location>
        <begin position="658"/>
        <end position="681"/>
    </location>
</feature>
<dbReference type="EMBL" id="JANBPU010000062">
    <property type="protein sequence ID" value="KAJ1917763.1"/>
    <property type="molecule type" value="Genomic_DNA"/>
</dbReference>
<keyword evidence="3" id="KW-1185">Reference proteome</keyword>